<comment type="caution">
    <text evidence="1">The sequence shown here is derived from an EMBL/GenBank/DDBJ whole genome shotgun (WGS) entry which is preliminary data.</text>
</comment>
<evidence type="ECO:0000313" key="1">
    <source>
        <dbReference type="EMBL" id="CBI08831.1"/>
    </source>
</evidence>
<gene>
    <name evidence="1" type="ORF">CARN6_2346</name>
</gene>
<organism evidence="1">
    <name type="scientific">mine drainage metagenome</name>
    <dbReference type="NCBI Taxonomy" id="410659"/>
    <lineage>
        <taxon>unclassified sequences</taxon>
        <taxon>metagenomes</taxon>
        <taxon>ecological metagenomes</taxon>
    </lineage>
</organism>
<proteinExistence type="predicted"/>
<sequence length="101" mass="11130">MTNNEIVSGILAASVLWGGAGLCFSPQEAVLSSLSSGIVVESHFVTGTYEATGQQRQYLAEFVDLAFVEMAKHQISQDAPDMPYFHDLWDLYDQGHDILYS</sequence>
<dbReference type="EMBL" id="CABQ01000280">
    <property type="protein sequence ID" value="CBI08831.1"/>
    <property type="molecule type" value="Genomic_DNA"/>
</dbReference>
<name>E6QNL0_9ZZZZ</name>
<dbReference type="AlphaFoldDB" id="E6QNL0"/>
<reference evidence="1" key="1">
    <citation type="submission" date="2009-10" db="EMBL/GenBank/DDBJ databases">
        <title>Diversity of trophic interactions inside an arsenic-rich microbial ecosystem.</title>
        <authorList>
            <person name="Bertin P.N."/>
            <person name="Heinrich-Salmeron A."/>
            <person name="Pelletier E."/>
            <person name="Goulhen-Chollet F."/>
            <person name="Arsene-Ploetze F."/>
            <person name="Gallien S."/>
            <person name="Calteau A."/>
            <person name="Vallenet D."/>
            <person name="Casiot C."/>
            <person name="Chane-Woon-Ming B."/>
            <person name="Giloteaux L."/>
            <person name="Barakat M."/>
            <person name="Bonnefoy V."/>
            <person name="Bruneel O."/>
            <person name="Chandler M."/>
            <person name="Cleiss J."/>
            <person name="Duran R."/>
            <person name="Elbaz-Poulichet F."/>
            <person name="Fonknechten N."/>
            <person name="Lauga B."/>
            <person name="Mornico D."/>
            <person name="Ortet P."/>
            <person name="Schaeffer C."/>
            <person name="Siguier P."/>
            <person name="Alexander Thil Smith A."/>
            <person name="Van Dorsselaer A."/>
            <person name="Weissenbach J."/>
            <person name="Medigue C."/>
            <person name="Le Paslier D."/>
        </authorList>
    </citation>
    <scope>NUCLEOTIDE SEQUENCE</scope>
</reference>
<protein>
    <submittedName>
        <fullName evidence="1">Uncharacterized protein</fullName>
    </submittedName>
</protein>
<accession>E6QNL0</accession>